<evidence type="ECO:0000256" key="1">
    <source>
        <dbReference type="SAM" id="MobiDB-lite"/>
    </source>
</evidence>
<name>A0ABD1JKJ7_9TELE</name>
<evidence type="ECO:0000313" key="3">
    <source>
        <dbReference type="Proteomes" id="UP001591681"/>
    </source>
</evidence>
<reference evidence="2 3" key="1">
    <citation type="submission" date="2024-09" db="EMBL/GenBank/DDBJ databases">
        <title>A chromosome-level genome assembly of Gray's grenadier anchovy, Coilia grayii.</title>
        <authorList>
            <person name="Fu Z."/>
        </authorList>
    </citation>
    <scope>NUCLEOTIDE SEQUENCE [LARGE SCALE GENOMIC DNA]</scope>
    <source>
        <strain evidence="2">G4</strain>
        <tissue evidence="2">Muscle</tissue>
    </source>
</reference>
<keyword evidence="3" id="KW-1185">Reference proteome</keyword>
<accession>A0ABD1JKJ7</accession>
<evidence type="ECO:0000313" key="2">
    <source>
        <dbReference type="EMBL" id="KAL2087190.1"/>
    </source>
</evidence>
<proteinExistence type="predicted"/>
<protein>
    <submittedName>
        <fullName evidence="2">Uncharacterized protein</fullName>
    </submittedName>
</protein>
<feature type="region of interest" description="Disordered" evidence="1">
    <location>
        <begin position="17"/>
        <end position="60"/>
    </location>
</feature>
<comment type="caution">
    <text evidence="2">The sequence shown here is derived from an EMBL/GenBank/DDBJ whole genome shotgun (WGS) entry which is preliminary data.</text>
</comment>
<organism evidence="2 3">
    <name type="scientific">Coilia grayii</name>
    <name type="common">Gray's grenadier anchovy</name>
    <dbReference type="NCBI Taxonomy" id="363190"/>
    <lineage>
        <taxon>Eukaryota</taxon>
        <taxon>Metazoa</taxon>
        <taxon>Chordata</taxon>
        <taxon>Craniata</taxon>
        <taxon>Vertebrata</taxon>
        <taxon>Euteleostomi</taxon>
        <taxon>Actinopterygii</taxon>
        <taxon>Neopterygii</taxon>
        <taxon>Teleostei</taxon>
        <taxon>Clupei</taxon>
        <taxon>Clupeiformes</taxon>
        <taxon>Clupeoidei</taxon>
        <taxon>Engraulidae</taxon>
        <taxon>Coilinae</taxon>
        <taxon>Coilia</taxon>
    </lineage>
</organism>
<feature type="region of interest" description="Disordered" evidence="1">
    <location>
        <begin position="235"/>
        <end position="257"/>
    </location>
</feature>
<feature type="compositionally biased region" description="Basic residues" evidence="1">
    <location>
        <begin position="46"/>
        <end position="57"/>
    </location>
</feature>
<feature type="compositionally biased region" description="Basic and acidic residues" evidence="1">
    <location>
        <begin position="328"/>
        <end position="337"/>
    </location>
</feature>
<gene>
    <name evidence="2" type="ORF">ACEWY4_018249</name>
</gene>
<dbReference type="EMBL" id="JBHFQA010000015">
    <property type="protein sequence ID" value="KAL2087190.1"/>
    <property type="molecule type" value="Genomic_DNA"/>
</dbReference>
<feature type="region of interest" description="Disordered" evidence="1">
    <location>
        <begin position="170"/>
        <end position="191"/>
    </location>
</feature>
<dbReference type="Proteomes" id="UP001591681">
    <property type="component" value="Unassembled WGS sequence"/>
</dbReference>
<dbReference type="AlphaFoldDB" id="A0ABD1JKJ7"/>
<sequence>MRLCDLFRCCLPVPERDSDGNMASSKIKGHSNRKEKTGEKANPSQKKLRKEAKRLKKERADRWRNGMEMAMIEAHSDLIKGVPLAEVKERVRVKVEALNSRQDLTHQAMVHGGQDGQDANSVFVVMSSANANGDSQIKEPKPVSHPTLEEERRERLLSWFDRRRAAKQMSDTVCSVTKPESAHPNWSDQKLPSLDDLEEERRLQLLAWSQRRGLTTLKAAGTQAAESYTFLDNGRPQLAEGGERSPSLLVTDGDRQGTVICPTLDPKKYQPRVRQGEQPRRLTPQEKDVLEEQRRLQLLAWFQRRGLTTLKAAETQAAESCTGNNNSHEGHENILPQ</sequence>
<feature type="region of interest" description="Disordered" evidence="1">
    <location>
        <begin position="318"/>
        <end position="337"/>
    </location>
</feature>
<feature type="compositionally biased region" description="Polar residues" evidence="1">
    <location>
        <begin position="318"/>
        <end position="327"/>
    </location>
</feature>